<organism evidence="2 3">
    <name type="scientific">Favolaschia claudopus</name>
    <dbReference type="NCBI Taxonomy" id="2862362"/>
    <lineage>
        <taxon>Eukaryota</taxon>
        <taxon>Fungi</taxon>
        <taxon>Dikarya</taxon>
        <taxon>Basidiomycota</taxon>
        <taxon>Agaricomycotina</taxon>
        <taxon>Agaricomycetes</taxon>
        <taxon>Agaricomycetidae</taxon>
        <taxon>Agaricales</taxon>
        <taxon>Marasmiineae</taxon>
        <taxon>Mycenaceae</taxon>
        <taxon>Favolaschia</taxon>
    </lineage>
</organism>
<sequence length="179" mass="19480">HSRHVCRKGGGWHCTSLVCVYSLFKATLANSTGVRRPFTALSFSAFGITSSMTSNYSPATIHLESLPQVSEYLPPSRLPARCTAVLIFPAHGATPLPSSAPTVYASPAHAFFPPASRTLPRSRTMDALRAATCPRRRRHLLITLATGMVYHIRKFETLFTGCPGLALASVDADTQFYLK</sequence>
<dbReference type="Proteomes" id="UP001362999">
    <property type="component" value="Unassembled WGS sequence"/>
</dbReference>
<reference evidence="2 3" key="1">
    <citation type="journal article" date="2024" name="J Genomics">
        <title>Draft genome sequencing and assembly of Favolaschia claudopus CIRM-BRFM 2984 isolated from oak limbs.</title>
        <authorList>
            <person name="Navarro D."/>
            <person name="Drula E."/>
            <person name="Chaduli D."/>
            <person name="Cazenave R."/>
            <person name="Ahrendt S."/>
            <person name="Wang J."/>
            <person name="Lipzen A."/>
            <person name="Daum C."/>
            <person name="Barry K."/>
            <person name="Grigoriev I.V."/>
            <person name="Favel A."/>
            <person name="Rosso M.N."/>
            <person name="Martin F."/>
        </authorList>
    </citation>
    <scope>NUCLEOTIDE SEQUENCE [LARGE SCALE GENOMIC DNA]</scope>
    <source>
        <strain evidence="2 3">CIRM-BRFM 2984</strain>
    </source>
</reference>
<protein>
    <submittedName>
        <fullName evidence="2">Uncharacterized protein</fullName>
    </submittedName>
</protein>
<feature type="signal peptide" evidence="1">
    <location>
        <begin position="1"/>
        <end position="29"/>
    </location>
</feature>
<accession>A0AAV9ZRQ7</accession>
<evidence type="ECO:0000256" key="1">
    <source>
        <dbReference type="SAM" id="SignalP"/>
    </source>
</evidence>
<name>A0AAV9ZRQ7_9AGAR</name>
<comment type="caution">
    <text evidence="2">The sequence shown here is derived from an EMBL/GenBank/DDBJ whole genome shotgun (WGS) entry which is preliminary data.</text>
</comment>
<feature type="chain" id="PRO_5043776823" evidence="1">
    <location>
        <begin position="30"/>
        <end position="179"/>
    </location>
</feature>
<gene>
    <name evidence="2" type="ORF">R3P38DRAFT_3438745</name>
</gene>
<feature type="non-terminal residue" evidence="2">
    <location>
        <position position="1"/>
    </location>
</feature>
<keyword evidence="1" id="KW-0732">Signal</keyword>
<keyword evidence="3" id="KW-1185">Reference proteome</keyword>
<dbReference type="AlphaFoldDB" id="A0AAV9ZRQ7"/>
<evidence type="ECO:0000313" key="2">
    <source>
        <dbReference type="EMBL" id="KAK6991494.1"/>
    </source>
</evidence>
<dbReference type="EMBL" id="JAWWNJ010000117">
    <property type="protein sequence ID" value="KAK6991494.1"/>
    <property type="molecule type" value="Genomic_DNA"/>
</dbReference>
<evidence type="ECO:0000313" key="3">
    <source>
        <dbReference type="Proteomes" id="UP001362999"/>
    </source>
</evidence>
<proteinExistence type="predicted"/>